<reference evidence="1 2" key="1">
    <citation type="journal article" date="2013" name="Genome Biol.">
        <title>Comparative genomics of the core and accessory genomes of 48 Sinorhizobium strains comprising five genospecies.</title>
        <authorList>
            <person name="Sugawara M."/>
            <person name="Epstein B."/>
            <person name="Badgley B.D."/>
            <person name="Unno T."/>
            <person name="Xu L."/>
            <person name="Reese J."/>
            <person name="Gyaneshwar P."/>
            <person name="Denny R."/>
            <person name="Mudge J."/>
            <person name="Bharti A.K."/>
            <person name="Farmer A.D."/>
            <person name="May G.D."/>
            <person name="Woodward J.E."/>
            <person name="Medigue C."/>
            <person name="Vallenet D."/>
            <person name="Lajus A."/>
            <person name="Rouy Z."/>
            <person name="Martinez-Vaz B."/>
            <person name="Tiffin P."/>
            <person name="Young N.D."/>
            <person name="Sadowsky M.J."/>
        </authorList>
    </citation>
    <scope>NUCLEOTIDE SEQUENCE [LARGE SCALE GENOMIC DNA]</scope>
    <source>
        <strain evidence="1 2">USDA205</strain>
    </source>
</reference>
<sequence length="114" mass="12494">MTFDEDIEAALALACDELKVTRDEAIRAFVREGSRIVQLALHNLDERSDMEDSAEEIVTPSMAPDGLPSARRRYWLRGRVGGAAKRYAAPVLRRCLGFPGERVAELCSAAGSSN</sequence>
<dbReference type="GeneID" id="48977847"/>
<proteinExistence type="predicted"/>
<dbReference type="AlphaFoldDB" id="A0A844AF19"/>
<organism evidence="1 2">
    <name type="scientific">Rhizobium fredii</name>
    <name type="common">Sinorhizobium fredii</name>
    <dbReference type="NCBI Taxonomy" id="380"/>
    <lineage>
        <taxon>Bacteria</taxon>
        <taxon>Pseudomonadati</taxon>
        <taxon>Pseudomonadota</taxon>
        <taxon>Alphaproteobacteria</taxon>
        <taxon>Hyphomicrobiales</taxon>
        <taxon>Rhizobiaceae</taxon>
        <taxon>Sinorhizobium/Ensifer group</taxon>
        <taxon>Sinorhizobium</taxon>
    </lineage>
</organism>
<gene>
    <name evidence="1" type="ORF">GHK48_26130</name>
</gene>
<dbReference type="Proteomes" id="UP000466694">
    <property type="component" value="Unassembled WGS sequence"/>
</dbReference>
<evidence type="ECO:0000313" key="1">
    <source>
        <dbReference type="EMBL" id="MQX11639.1"/>
    </source>
</evidence>
<dbReference type="RefSeq" id="WP_153451912.1">
    <property type="nucleotide sequence ID" value="NZ_BJNI01000022.1"/>
</dbReference>
<comment type="caution">
    <text evidence="1">The sequence shown here is derived from an EMBL/GenBank/DDBJ whole genome shotgun (WGS) entry which is preliminary data.</text>
</comment>
<accession>A0A844AF19</accession>
<dbReference type="EMBL" id="WISZ01000189">
    <property type="protein sequence ID" value="MQX11639.1"/>
    <property type="molecule type" value="Genomic_DNA"/>
</dbReference>
<name>A0A844AF19_RHIFR</name>
<evidence type="ECO:0000313" key="2">
    <source>
        <dbReference type="Proteomes" id="UP000466694"/>
    </source>
</evidence>
<protein>
    <submittedName>
        <fullName evidence="1">Uncharacterized protein</fullName>
    </submittedName>
</protein>